<dbReference type="InterPro" id="IPR001810">
    <property type="entry name" value="F-box_dom"/>
</dbReference>
<keyword evidence="3" id="KW-1185">Reference proteome</keyword>
<reference evidence="2 3" key="1">
    <citation type="journal article" date="2019" name="Plant Biotechnol. J.">
        <title>The red bayberry genome and genetic basis of sex determination.</title>
        <authorList>
            <person name="Jia H.M."/>
            <person name="Jia H.J."/>
            <person name="Cai Q.L."/>
            <person name="Wang Y."/>
            <person name="Zhao H.B."/>
            <person name="Yang W.F."/>
            <person name="Wang G.Y."/>
            <person name="Li Y.H."/>
            <person name="Zhan D.L."/>
            <person name="Shen Y.T."/>
            <person name="Niu Q.F."/>
            <person name="Chang L."/>
            <person name="Qiu J."/>
            <person name="Zhao L."/>
            <person name="Xie H.B."/>
            <person name="Fu W.Y."/>
            <person name="Jin J."/>
            <person name="Li X.W."/>
            <person name="Jiao Y."/>
            <person name="Zhou C.C."/>
            <person name="Tu T."/>
            <person name="Chai C.Y."/>
            <person name="Gao J.L."/>
            <person name="Fan L.J."/>
            <person name="van de Weg E."/>
            <person name="Wang J.Y."/>
            <person name="Gao Z.S."/>
        </authorList>
    </citation>
    <scope>NUCLEOTIDE SEQUENCE [LARGE SCALE GENOMIC DNA]</scope>
    <source>
        <tissue evidence="2">Leaves</tissue>
    </source>
</reference>
<feature type="domain" description="F-box" evidence="1">
    <location>
        <begin position="58"/>
        <end position="108"/>
    </location>
</feature>
<dbReference type="NCBIfam" id="TIGR01640">
    <property type="entry name" value="F_box_assoc_1"/>
    <property type="match status" value="1"/>
</dbReference>
<dbReference type="Pfam" id="PF08268">
    <property type="entry name" value="FBA_3"/>
    <property type="match status" value="1"/>
</dbReference>
<gene>
    <name evidence="2" type="ORF">CJ030_MR1G023380</name>
</gene>
<dbReference type="InterPro" id="IPR050796">
    <property type="entry name" value="SCF_F-box_component"/>
</dbReference>
<dbReference type="OrthoDB" id="5319261at2759"/>
<evidence type="ECO:0000313" key="2">
    <source>
        <dbReference type="EMBL" id="KAB1226609.1"/>
    </source>
</evidence>
<organism evidence="2 3">
    <name type="scientific">Morella rubra</name>
    <name type="common">Chinese bayberry</name>
    <dbReference type="NCBI Taxonomy" id="262757"/>
    <lineage>
        <taxon>Eukaryota</taxon>
        <taxon>Viridiplantae</taxon>
        <taxon>Streptophyta</taxon>
        <taxon>Embryophyta</taxon>
        <taxon>Tracheophyta</taxon>
        <taxon>Spermatophyta</taxon>
        <taxon>Magnoliopsida</taxon>
        <taxon>eudicotyledons</taxon>
        <taxon>Gunneridae</taxon>
        <taxon>Pentapetalae</taxon>
        <taxon>rosids</taxon>
        <taxon>fabids</taxon>
        <taxon>Fagales</taxon>
        <taxon>Myricaceae</taxon>
        <taxon>Morella</taxon>
    </lineage>
</organism>
<dbReference type="SUPFAM" id="SSF81383">
    <property type="entry name" value="F-box domain"/>
    <property type="match status" value="1"/>
</dbReference>
<dbReference type="Pfam" id="PF00646">
    <property type="entry name" value="F-box"/>
    <property type="match status" value="1"/>
</dbReference>
<protein>
    <recommendedName>
        <fullName evidence="1">F-box domain-containing protein</fullName>
    </recommendedName>
</protein>
<accession>A0A6A1WMS3</accession>
<dbReference type="AlphaFoldDB" id="A0A6A1WMS3"/>
<name>A0A6A1WMS3_9ROSI</name>
<dbReference type="InterPro" id="IPR013187">
    <property type="entry name" value="F-box-assoc_dom_typ3"/>
</dbReference>
<dbReference type="InterPro" id="IPR017451">
    <property type="entry name" value="F-box-assoc_interact_dom"/>
</dbReference>
<comment type="caution">
    <text evidence="2">The sequence shown here is derived from an EMBL/GenBank/DDBJ whole genome shotgun (WGS) entry which is preliminary data.</text>
</comment>
<dbReference type="Gene3D" id="1.20.1280.50">
    <property type="match status" value="1"/>
</dbReference>
<dbReference type="InterPro" id="IPR036047">
    <property type="entry name" value="F-box-like_dom_sf"/>
</dbReference>
<evidence type="ECO:0000259" key="1">
    <source>
        <dbReference type="PROSITE" id="PS50181"/>
    </source>
</evidence>
<dbReference type="Proteomes" id="UP000516437">
    <property type="component" value="Chromosome 1"/>
</dbReference>
<dbReference type="PROSITE" id="PS50181">
    <property type="entry name" value="FBOX"/>
    <property type="match status" value="1"/>
</dbReference>
<dbReference type="EMBL" id="RXIC02000019">
    <property type="protein sequence ID" value="KAB1226609.1"/>
    <property type="molecule type" value="Genomic_DNA"/>
</dbReference>
<dbReference type="PANTHER" id="PTHR31672">
    <property type="entry name" value="BNACNNG10540D PROTEIN"/>
    <property type="match status" value="1"/>
</dbReference>
<evidence type="ECO:0000313" key="3">
    <source>
        <dbReference type="Proteomes" id="UP000516437"/>
    </source>
</evidence>
<proteinExistence type="predicted"/>
<sequence length="427" mass="49156">MGVMNREGCPHELSLYQAIELISETKEAESISARRGGNFLMIREHNAIAGIKKHPDFIIRSDDIPSDILFNIFLWLPVKSLLQCRCVSKSWRNQLDCPSLANLHMKSLCNHAAEEPIILLLSYTIVGLQETMALYALRYDGKAFLRARKDPIAKFASSFGYYPDSVSYGLLCFSNLYHGGQAFLFNPARREVLFLPQAKLRGSRGTESWRDISFVPPYLISKWPVSAHRDVHWMVDCFYLDESVEGMIVSFDTKNEQFKLTTHPKFSCRVYRFFYLLELRVSLAIADLSSTTHFEIWVMKDYEKKEWAKEYRINIEVWVQELHPQWRPKHVFFVGAWEHGFYFDMGGNDLFFYNLKTDCLRYVHCPALKAEESCSKSDTRVYSYKGNLVSLGNYGNLMVEGRIGPGTSTNTCDLNTAGLNCFFASVK</sequence>
<dbReference type="SMART" id="SM00256">
    <property type="entry name" value="FBOX"/>
    <property type="match status" value="1"/>
</dbReference>
<dbReference type="PANTHER" id="PTHR31672:SF13">
    <property type="entry name" value="F-BOX PROTEIN CPR30-LIKE"/>
    <property type="match status" value="1"/>
</dbReference>